<dbReference type="SUPFAM" id="SSF57667">
    <property type="entry name" value="beta-beta-alpha zinc fingers"/>
    <property type="match status" value="2"/>
</dbReference>
<sequence length="806" mass="92687">MGNCAVIGCRPFSKLDNPKNDKRVRFFPFPKEQPWKDIWITFTRRGSDFEVTSSSGICEEHFSRADFNVKKKNKILKKEAVPTIFKRETSDGGLETVVLTFDRSILHYLDADTLLPPAYDKEKRIQDILEKRNTMVKEILQSCRFCSESEKDLLPINKLEDYTINPTDMINFLGIASDKNFFSDLICEECFQQIITLDAYGKRCQRAQHNLIEEIKVLEANLEKLDKMSLYENLFDETVAWNCEDDNNFSDDAQSEIKNDDSIKNDIKIKKDVDVKEENLNETEMTYAFSEIMIKVEKLDDSVIQNVVTDNVTTFHPQFTINYDSSNSINNDCTDFIDAIDSDISDLEANPDDSVLKAIEKNKASSKKTLIDTAENLKTSTARKRKQEKMNLQDSETKPDNSKESKKSKISVENPTTVAKNKKELKTNNKKSKISSPEDSDDSDFEIKPKKSVTRKYNKTKTSTKATTSKKKEDVKENSVADKAGEKSNSEKQKIVVKRKPAPNLKSHECYFCGLKYAGKVAFKGHRNVCEQKTVICEFENCGKTFSSLSGINMHNLHIHKLPKISRFFCTCCRTTMVKSEEDFNQHFRLCESNAIESVSNQSATCDKCEKVYPSQRHLAAHMMFHSIPTKKTYKKKAEKSGFFICDTCGKNFPFRSYLRDHIRRMHPPPNPNPTVYECDYCGTTRNYRRLISKHIRNVHRQDISTCPHCGKIFRNKSLLQSHMIYHQDSKRIHFCPMCPTRPPYAKAIGLRRHQEAVHGLGPGYHCEICFKNFKLPGTLANHKFLVHKIARTRVQIGHATEYAKE</sequence>
<comment type="subcellular location">
    <subcellularLocation>
        <location evidence="1">Nucleus</location>
    </subcellularLocation>
</comment>
<dbReference type="STRING" id="568069.A0A1J1J825"/>
<gene>
    <name evidence="13" type="ORF">CLUMA_CG020945</name>
</gene>
<dbReference type="PANTHER" id="PTHR24376">
    <property type="entry name" value="ZINC FINGER PROTEIN"/>
    <property type="match status" value="1"/>
</dbReference>
<evidence type="ECO:0000256" key="6">
    <source>
        <dbReference type="ARBA" id="ARBA00023125"/>
    </source>
</evidence>
<dbReference type="Pfam" id="PF00096">
    <property type="entry name" value="zf-C2H2"/>
    <property type="match status" value="3"/>
</dbReference>
<evidence type="ECO:0000313" key="14">
    <source>
        <dbReference type="Proteomes" id="UP000183832"/>
    </source>
</evidence>
<reference evidence="13 14" key="1">
    <citation type="submission" date="2015-04" db="EMBL/GenBank/DDBJ databases">
        <authorList>
            <person name="Syromyatnikov M.Y."/>
            <person name="Popov V.N."/>
        </authorList>
    </citation>
    <scope>NUCLEOTIDE SEQUENCE [LARGE SCALE GENOMIC DNA]</scope>
</reference>
<keyword evidence="5" id="KW-0862">Zinc</keyword>
<dbReference type="Pfam" id="PF05485">
    <property type="entry name" value="THAP"/>
    <property type="match status" value="1"/>
</dbReference>
<feature type="domain" description="C2H2-type" evidence="11">
    <location>
        <begin position="644"/>
        <end position="672"/>
    </location>
</feature>
<feature type="domain" description="C2H2-type" evidence="11">
    <location>
        <begin position="677"/>
        <end position="705"/>
    </location>
</feature>
<keyword evidence="14" id="KW-1185">Reference proteome</keyword>
<feature type="domain" description="C2H2-type" evidence="11">
    <location>
        <begin position="705"/>
        <end position="732"/>
    </location>
</feature>
<dbReference type="InterPro" id="IPR012934">
    <property type="entry name" value="Znf_AD"/>
</dbReference>
<organism evidence="13 14">
    <name type="scientific">Clunio marinus</name>
    <dbReference type="NCBI Taxonomy" id="568069"/>
    <lineage>
        <taxon>Eukaryota</taxon>
        <taxon>Metazoa</taxon>
        <taxon>Ecdysozoa</taxon>
        <taxon>Arthropoda</taxon>
        <taxon>Hexapoda</taxon>
        <taxon>Insecta</taxon>
        <taxon>Pterygota</taxon>
        <taxon>Neoptera</taxon>
        <taxon>Endopterygota</taxon>
        <taxon>Diptera</taxon>
        <taxon>Nematocera</taxon>
        <taxon>Chironomoidea</taxon>
        <taxon>Chironomidae</taxon>
        <taxon>Clunio</taxon>
    </lineage>
</organism>
<dbReference type="SMART" id="SM00868">
    <property type="entry name" value="zf-AD"/>
    <property type="match status" value="1"/>
</dbReference>
<evidence type="ECO:0000256" key="7">
    <source>
        <dbReference type="ARBA" id="ARBA00023242"/>
    </source>
</evidence>
<dbReference type="PROSITE" id="PS50950">
    <property type="entry name" value="ZF_THAP"/>
    <property type="match status" value="1"/>
</dbReference>
<dbReference type="SMART" id="SM00980">
    <property type="entry name" value="THAP"/>
    <property type="match status" value="1"/>
</dbReference>
<dbReference type="EMBL" id="CVRI01000074">
    <property type="protein sequence ID" value="CRL07924.1"/>
    <property type="molecule type" value="Genomic_DNA"/>
</dbReference>
<feature type="region of interest" description="Disordered" evidence="10">
    <location>
        <begin position="370"/>
        <end position="494"/>
    </location>
</feature>
<keyword evidence="6 9" id="KW-0238">DNA-binding</keyword>
<feature type="compositionally biased region" description="Basic and acidic residues" evidence="10">
    <location>
        <begin position="388"/>
        <end position="407"/>
    </location>
</feature>
<evidence type="ECO:0000256" key="1">
    <source>
        <dbReference type="ARBA" id="ARBA00004123"/>
    </source>
</evidence>
<proteinExistence type="predicted"/>
<name>A0A1J1J825_9DIPT</name>
<feature type="domain" description="C2H2-type" evidence="11">
    <location>
        <begin position="604"/>
        <end position="627"/>
    </location>
</feature>
<dbReference type="PROSITE" id="PS00028">
    <property type="entry name" value="ZINC_FINGER_C2H2_1"/>
    <property type="match status" value="5"/>
</dbReference>
<feature type="domain" description="C2H2-type" evidence="11">
    <location>
        <begin position="535"/>
        <end position="565"/>
    </location>
</feature>
<keyword evidence="3" id="KW-0677">Repeat</keyword>
<dbReference type="GO" id="GO:0003677">
    <property type="term" value="F:DNA binding"/>
    <property type="evidence" value="ECO:0007669"/>
    <property type="project" value="UniProtKB-UniRule"/>
</dbReference>
<dbReference type="InterPro" id="IPR006612">
    <property type="entry name" value="THAP_Znf"/>
</dbReference>
<keyword evidence="7" id="KW-0539">Nucleus</keyword>
<protein>
    <submittedName>
        <fullName evidence="13">CLUMA_CG020945, isoform A</fullName>
    </submittedName>
</protein>
<feature type="compositionally biased region" description="Basic residues" evidence="10">
    <location>
        <begin position="450"/>
        <end position="459"/>
    </location>
</feature>
<evidence type="ECO:0000256" key="10">
    <source>
        <dbReference type="SAM" id="MobiDB-lite"/>
    </source>
</evidence>
<dbReference type="InterPro" id="IPR013087">
    <property type="entry name" value="Znf_C2H2_type"/>
</dbReference>
<evidence type="ECO:0000256" key="8">
    <source>
        <dbReference type="PROSITE-ProRule" id="PRU00042"/>
    </source>
</evidence>
<evidence type="ECO:0000259" key="12">
    <source>
        <dbReference type="PROSITE" id="PS50950"/>
    </source>
</evidence>
<dbReference type="InterPro" id="IPR038441">
    <property type="entry name" value="THAP_Znf_sf"/>
</dbReference>
<dbReference type="AlphaFoldDB" id="A0A1J1J825"/>
<keyword evidence="4 8" id="KW-0863">Zinc-finger</keyword>
<evidence type="ECO:0000256" key="4">
    <source>
        <dbReference type="ARBA" id="ARBA00022771"/>
    </source>
</evidence>
<evidence type="ECO:0000256" key="2">
    <source>
        <dbReference type="ARBA" id="ARBA00022723"/>
    </source>
</evidence>
<dbReference type="GO" id="GO:0005634">
    <property type="term" value="C:nucleus"/>
    <property type="evidence" value="ECO:0007669"/>
    <property type="project" value="UniProtKB-SubCell"/>
</dbReference>
<dbReference type="Gene3D" id="3.30.160.60">
    <property type="entry name" value="Classic Zinc Finger"/>
    <property type="match status" value="2"/>
</dbReference>
<dbReference type="OrthoDB" id="7722456at2759"/>
<keyword evidence="2" id="KW-0479">Metal-binding</keyword>
<feature type="domain" description="C2H2-type" evidence="11">
    <location>
        <begin position="765"/>
        <end position="793"/>
    </location>
</feature>
<evidence type="ECO:0000256" key="9">
    <source>
        <dbReference type="PROSITE-ProRule" id="PRU00309"/>
    </source>
</evidence>
<dbReference type="PANTHER" id="PTHR24376:SF235">
    <property type="entry name" value="C2H2-TYPE DOMAIN-CONTAINING PROTEIN"/>
    <property type="match status" value="1"/>
</dbReference>
<dbReference type="SMART" id="SM00692">
    <property type="entry name" value="DM3"/>
    <property type="match status" value="1"/>
</dbReference>
<dbReference type="GO" id="GO:0008270">
    <property type="term" value="F:zinc ion binding"/>
    <property type="evidence" value="ECO:0007669"/>
    <property type="project" value="UniProtKB-KW"/>
</dbReference>
<dbReference type="Proteomes" id="UP000183832">
    <property type="component" value="Unassembled WGS sequence"/>
</dbReference>
<dbReference type="Gene3D" id="6.20.210.20">
    <property type="entry name" value="THAP domain"/>
    <property type="match status" value="1"/>
</dbReference>
<dbReference type="PROSITE" id="PS50157">
    <property type="entry name" value="ZINC_FINGER_C2H2_2"/>
    <property type="match status" value="6"/>
</dbReference>
<evidence type="ECO:0000259" key="11">
    <source>
        <dbReference type="PROSITE" id="PS50157"/>
    </source>
</evidence>
<feature type="domain" description="THAP-type" evidence="12">
    <location>
        <begin position="1"/>
        <end position="85"/>
    </location>
</feature>
<evidence type="ECO:0000256" key="5">
    <source>
        <dbReference type="ARBA" id="ARBA00022833"/>
    </source>
</evidence>
<evidence type="ECO:0000313" key="13">
    <source>
        <dbReference type="EMBL" id="CRL07924.1"/>
    </source>
</evidence>
<feature type="compositionally biased region" description="Basic and acidic residues" evidence="10">
    <location>
        <begin position="470"/>
        <end position="494"/>
    </location>
</feature>
<dbReference type="InterPro" id="IPR036236">
    <property type="entry name" value="Znf_C2H2_sf"/>
</dbReference>
<evidence type="ECO:0000256" key="3">
    <source>
        <dbReference type="ARBA" id="ARBA00022737"/>
    </source>
</evidence>
<dbReference type="SMART" id="SM00355">
    <property type="entry name" value="ZnF_C2H2"/>
    <property type="match status" value="7"/>
</dbReference>
<dbReference type="SUPFAM" id="SSF57716">
    <property type="entry name" value="Glucocorticoid receptor-like (DNA-binding domain)"/>
    <property type="match status" value="1"/>
</dbReference>
<accession>A0A1J1J825</accession>